<keyword evidence="4" id="KW-1185">Reference proteome</keyword>
<keyword evidence="1" id="KW-0812">Transmembrane</keyword>
<protein>
    <recommendedName>
        <fullName evidence="5">Vacuole membrane protein 1</fullName>
    </recommendedName>
</protein>
<evidence type="ECO:0000313" key="3">
    <source>
        <dbReference type="EMBL" id="EGR32420.1"/>
    </source>
</evidence>
<feature type="transmembrane region" description="Helical" evidence="1">
    <location>
        <begin position="207"/>
        <end position="224"/>
    </location>
</feature>
<evidence type="ECO:0000313" key="4">
    <source>
        <dbReference type="Proteomes" id="UP000008983"/>
    </source>
</evidence>
<dbReference type="RefSeq" id="XP_004036406.1">
    <property type="nucleotide sequence ID" value="XM_004036358.1"/>
</dbReference>
<feature type="transmembrane region" description="Helical" evidence="1">
    <location>
        <begin position="35"/>
        <end position="60"/>
    </location>
</feature>
<evidence type="ECO:0000256" key="2">
    <source>
        <dbReference type="SAM" id="SignalP"/>
    </source>
</evidence>
<proteinExistence type="predicted"/>
<dbReference type="OMA" id="FSSNFDW"/>
<dbReference type="STRING" id="857967.G0QQT6"/>
<name>G0QQT6_ICHMU</name>
<dbReference type="EMBL" id="GL983676">
    <property type="protein sequence ID" value="EGR32420.1"/>
    <property type="molecule type" value="Genomic_DNA"/>
</dbReference>
<keyword evidence="2" id="KW-0732">Signal</keyword>
<dbReference type="AlphaFoldDB" id="G0QQT6"/>
<dbReference type="eggNOG" id="KOG1109">
    <property type="taxonomic scope" value="Eukaryota"/>
</dbReference>
<evidence type="ECO:0008006" key="5">
    <source>
        <dbReference type="Google" id="ProtNLM"/>
    </source>
</evidence>
<keyword evidence="1" id="KW-1133">Transmembrane helix</keyword>
<gene>
    <name evidence="3" type="ORF">IMG5_083720</name>
</gene>
<sequence>MVPFTLLTLFIITPYLVEGVHTPYLRQFENVGYFCAYWIILGVASSIGLGTGLHTFVLYLGPWIAKVTMVAYDCKSIPKMIPSKWNFQKFDDCPEKVEQPVTFLDILLSVQLEAFLWGLGTAIGELPPYFVAKAARASQKKNQELEEVEAHKDDKDIVSILKRAIYNNLQKYGFITVLLCASIPNPLFDLAGIFIHNRILNLNRYNMWTFWYSFSNFFYCYCNWKINNKSSYSNDFCDICFF</sequence>
<dbReference type="OrthoDB" id="2016540at2759"/>
<feature type="transmembrane region" description="Helical" evidence="1">
    <location>
        <begin position="172"/>
        <end position="195"/>
    </location>
</feature>
<feature type="signal peptide" evidence="2">
    <location>
        <begin position="1"/>
        <end position="19"/>
    </location>
</feature>
<dbReference type="InParanoid" id="G0QQT6"/>
<keyword evidence="1" id="KW-0472">Membrane</keyword>
<evidence type="ECO:0000256" key="1">
    <source>
        <dbReference type="SAM" id="Phobius"/>
    </source>
</evidence>
<dbReference type="GeneID" id="14908581"/>
<accession>G0QQT6</accession>
<reference evidence="3 4" key="1">
    <citation type="submission" date="2011-07" db="EMBL/GenBank/DDBJ databases">
        <authorList>
            <person name="Coyne R."/>
            <person name="Brami D."/>
            <person name="Johnson J."/>
            <person name="Hostetler J."/>
            <person name="Hannick L."/>
            <person name="Clark T."/>
            <person name="Cassidy-Hanley D."/>
            <person name="Inman J."/>
        </authorList>
    </citation>
    <scope>NUCLEOTIDE SEQUENCE [LARGE SCALE GENOMIC DNA]</scope>
    <source>
        <strain evidence="3 4">G5</strain>
    </source>
</reference>
<dbReference type="Proteomes" id="UP000008983">
    <property type="component" value="Unassembled WGS sequence"/>
</dbReference>
<feature type="chain" id="PRO_5003408001" description="Vacuole membrane protein 1" evidence="2">
    <location>
        <begin position="20"/>
        <end position="242"/>
    </location>
</feature>
<organism evidence="3 4">
    <name type="scientific">Ichthyophthirius multifiliis</name>
    <name type="common">White spot disease agent</name>
    <name type="synonym">Ich</name>
    <dbReference type="NCBI Taxonomy" id="5932"/>
    <lineage>
        <taxon>Eukaryota</taxon>
        <taxon>Sar</taxon>
        <taxon>Alveolata</taxon>
        <taxon>Ciliophora</taxon>
        <taxon>Intramacronucleata</taxon>
        <taxon>Oligohymenophorea</taxon>
        <taxon>Hymenostomatida</taxon>
        <taxon>Ophryoglenina</taxon>
        <taxon>Ichthyophthirius</taxon>
    </lineage>
</organism>